<accession>A0A6A6QTW0</accession>
<keyword evidence="3" id="KW-1185">Reference proteome</keyword>
<dbReference type="OrthoDB" id="4127862at2759"/>
<dbReference type="Proteomes" id="UP000799750">
    <property type="component" value="Unassembled WGS sequence"/>
</dbReference>
<feature type="region of interest" description="Disordered" evidence="1">
    <location>
        <begin position="81"/>
        <end position="160"/>
    </location>
</feature>
<reference evidence="2" key="1">
    <citation type="journal article" date="2020" name="Stud. Mycol.">
        <title>101 Dothideomycetes genomes: a test case for predicting lifestyles and emergence of pathogens.</title>
        <authorList>
            <person name="Haridas S."/>
            <person name="Albert R."/>
            <person name="Binder M."/>
            <person name="Bloem J."/>
            <person name="Labutti K."/>
            <person name="Salamov A."/>
            <person name="Andreopoulos B."/>
            <person name="Baker S."/>
            <person name="Barry K."/>
            <person name="Bills G."/>
            <person name="Bluhm B."/>
            <person name="Cannon C."/>
            <person name="Castanera R."/>
            <person name="Culley D."/>
            <person name="Daum C."/>
            <person name="Ezra D."/>
            <person name="Gonzalez J."/>
            <person name="Henrissat B."/>
            <person name="Kuo A."/>
            <person name="Liang C."/>
            <person name="Lipzen A."/>
            <person name="Lutzoni F."/>
            <person name="Magnuson J."/>
            <person name="Mondo S."/>
            <person name="Nolan M."/>
            <person name="Ohm R."/>
            <person name="Pangilinan J."/>
            <person name="Park H.-J."/>
            <person name="Ramirez L."/>
            <person name="Alfaro M."/>
            <person name="Sun H."/>
            <person name="Tritt A."/>
            <person name="Yoshinaga Y."/>
            <person name="Zwiers L.-H."/>
            <person name="Turgeon B."/>
            <person name="Goodwin S."/>
            <person name="Spatafora J."/>
            <person name="Crous P."/>
            <person name="Grigoriev I."/>
        </authorList>
    </citation>
    <scope>NUCLEOTIDE SEQUENCE</scope>
    <source>
        <strain evidence="2">CBS 269.34</strain>
    </source>
</reference>
<evidence type="ECO:0000313" key="3">
    <source>
        <dbReference type="Proteomes" id="UP000799750"/>
    </source>
</evidence>
<gene>
    <name evidence="2" type="ORF">BU16DRAFT_561463</name>
</gene>
<organism evidence="2 3">
    <name type="scientific">Lophium mytilinum</name>
    <dbReference type="NCBI Taxonomy" id="390894"/>
    <lineage>
        <taxon>Eukaryota</taxon>
        <taxon>Fungi</taxon>
        <taxon>Dikarya</taxon>
        <taxon>Ascomycota</taxon>
        <taxon>Pezizomycotina</taxon>
        <taxon>Dothideomycetes</taxon>
        <taxon>Pleosporomycetidae</taxon>
        <taxon>Mytilinidiales</taxon>
        <taxon>Mytilinidiaceae</taxon>
        <taxon>Lophium</taxon>
    </lineage>
</organism>
<proteinExistence type="predicted"/>
<evidence type="ECO:0000313" key="2">
    <source>
        <dbReference type="EMBL" id="KAF2495163.1"/>
    </source>
</evidence>
<protein>
    <submittedName>
        <fullName evidence="2">Uncharacterized protein</fullName>
    </submittedName>
</protein>
<name>A0A6A6QTW0_9PEZI</name>
<dbReference type="AlphaFoldDB" id="A0A6A6QTW0"/>
<evidence type="ECO:0000256" key="1">
    <source>
        <dbReference type="SAM" id="MobiDB-lite"/>
    </source>
</evidence>
<dbReference type="EMBL" id="MU004189">
    <property type="protein sequence ID" value="KAF2495163.1"/>
    <property type="molecule type" value="Genomic_DNA"/>
</dbReference>
<sequence>MPTIGNPFTKSKKKLEADMLFQMALQREQAAAQHQQAIEVERQYRLEEAARAEQRLRRQEEDYRRQQEIAEHERRRYLEDQARAEQEHRRQQEEHQRRLAAEQAARERRWQAEQQARQEQDRLRQSEHERLLAAERERTAQLEDERREKENREQMAREREFQRRENKLKLLRMTSPESLRSLRELIRRKYELDMAIWADRRVRAPLRPHVEAKMEQADAAYMEILTIVGIWEDNSNGAWNEREWKLASEVKARLEQDGKRMWAGNPPWEEG</sequence>